<reference evidence="1" key="1">
    <citation type="submission" date="2020-05" db="EMBL/GenBank/DDBJ databases">
        <title>WGS assembly of Panicum virgatum.</title>
        <authorList>
            <person name="Lovell J.T."/>
            <person name="Jenkins J."/>
            <person name="Shu S."/>
            <person name="Juenger T.E."/>
            <person name="Schmutz J."/>
        </authorList>
    </citation>
    <scope>NUCLEOTIDE SEQUENCE</scope>
    <source>
        <strain evidence="1">AP13</strain>
    </source>
</reference>
<sequence length="197" mass="22438">MDDVVTTEKLIQNLRDNGCDNLISDVTLFCGKQGIILPNMADFCADYIRSRAKNEITVEHHYRCDIFTVAVDQQAQELNCRFSEQATELLRLCTSLDPRDSLSSLKIDVVCSLASKVYPADFSEQEISTLRLQLQHCALDVPTNSMLQILTTIANLCLRLAETRKSDDYYLIDRLIRLVLTLPVSTAERVFFYSEIF</sequence>
<comment type="caution">
    <text evidence="1">The sequence shown here is derived from an EMBL/GenBank/DDBJ whole genome shotgun (WGS) entry which is preliminary data.</text>
</comment>
<dbReference type="InterPro" id="IPR055298">
    <property type="entry name" value="AtLOH3-like"/>
</dbReference>
<dbReference type="Proteomes" id="UP000823388">
    <property type="component" value="Chromosome 1N"/>
</dbReference>
<name>A0A8T0X7H9_PANVG</name>
<keyword evidence="2" id="KW-1185">Reference proteome</keyword>
<dbReference type="PANTHER" id="PTHR11697">
    <property type="entry name" value="GENERAL TRANSCRIPTION FACTOR 2-RELATED ZINC FINGER PROTEIN"/>
    <property type="match status" value="1"/>
</dbReference>
<protein>
    <submittedName>
        <fullName evidence="1">Uncharacterized protein</fullName>
    </submittedName>
</protein>
<organism evidence="1 2">
    <name type="scientific">Panicum virgatum</name>
    <name type="common">Blackwell switchgrass</name>
    <dbReference type="NCBI Taxonomy" id="38727"/>
    <lineage>
        <taxon>Eukaryota</taxon>
        <taxon>Viridiplantae</taxon>
        <taxon>Streptophyta</taxon>
        <taxon>Embryophyta</taxon>
        <taxon>Tracheophyta</taxon>
        <taxon>Spermatophyta</taxon>
        <taxon>Magnoliopsida</taxon>
        <taxon>Liliopsida</taxon>
        <taxon>Poales</taxon>
        <taxon>Poaceae</taxon>
        <taxon>PACMAD clade</taxon>
        <taxon>Panicoideae</taxon>
        <taxon>Panicodae</taxon>
        <taxon>Paniceae</taxon>
        <taxon>Panicinae</taxon>
        <taxon>Panicum</taxon>
        <taxon>Panicum sect. Hiantes</taxon>
    </lineage>
</organism>
<dbReference type="PANTHER" id="PTHR11697:SF230">
    <property type="entry name" value="ZINC FINGER, MYM DOMAIN CONTAINING 1"/>
    <property type="match status" value="1"/>
</dbReference>
<dbReference type="EMBL" id="CM029038">
    <property type="protein sequence ID" value="KAG2653273.1"/>
    <property type="molecule type" value="Genomic_DNA"/>
</dbReference>
<dbReference type="AlphaFoldDB" id="A0A8T0X7H9"/>
<accession>A0A8T0X7H9</accession>
<evidence type="ECO:0000313" key="1">
    <source>
        <dbReference type="EMBL" id="KAG2653273.1"/>
    </source>
</evidence>
<evidence type="ECO:0000313" key="2">
    <source>
        <dbReference type="Proteomes" id="UP000823388"/>
    </source>
</evidence>
<proteinExistence type="predicted"/>
<gene>
    <name evidence="1" type="ORF">PVAP13_1NG442119</name>
</gene>